<dbReference type="SUPFAM" id="SSF52540">
    <property type="entry name" value="P-loop containing nucleoside triphosphate hydrolases"/>
    <property type="match status" value="1"/>
</dbReference>
<protein>
    <submittedName>
        <fullName evidence="9">AAA family ATPase</fullName>
    </submittedName>
</protein>
<dbReference type="Pfam" id="PF13304">
    <property type="entry name" value="AAA_21"/>
    <property type="match status" value="1"/>
</dbReference>
<evidence type="ECO:0000256" key="1">
    <source>
        <dbReference type="ARBA" id="ARBA00004202"/>
    </source>
</evidence>
<sequence length="242" mass="26125">MDARWDRRPVRRVVAGPDAPAPGSGWPLTIPAVSQVLATGLDLPAGVTLLIGENGSGKSTLVEAIAMAYGLSPEGGSIHARHSTRRTESDLHAWLRLERSAGAKKWGFFVRAETMHGFYSYLADNPGTMPEPDFHALSHGESFLALLRTRFDSPGFYVLDEPESGLSFSAQVALVGTLSELAQEGAQVLCATHSPLLAAIPGATVLEVGPWGLRQAAYDDLEVVGHWRAYLADPMRYLRHVL</sequence>
<dbReference type="OrthoDB" id="9784297at2"/>
<evidence type="ECO:0000313" key="10">
    <source>
        <dbReference type="Proteomes" id="UP000244867"/>
    </source>
</evidence>
<dbReference type="RefSeq" id="WP_108343099.1">
    <property type="nucleotide sequence ID" value="NZ_PYXZ01000001.1"/>
</dbReference>
<evidence type="ECO:0000256" key="5">
    <source>
        <dbReference type="ARBA" id="ARBA00023004"/>
    </source>
</evidence>
<evidence type="ECO:0000313" key="9">
    <source>
        <dbReference type="EMBL" id="PUA82913.1"/>
    </source>
</evidence>
<keyword evidence="5" id="KW-0408">Iron</keyword>
<organism evidence="9 10">
    <name type="scientific">Nocardioides currus</name>
    <dbReference type="NCBI Taxonomy" id="2133958"/>
    <lineage>
        <taxon>Bacteria</taxon>
        <taxon>Bacillati</taxon>
        <taxon>Actinomycetota</taxon>
        <taxon>Actinomycetes</taxon>
        <taxon>Propionibacteriales</taxon>
        <taxon>Nocardioidaceae</taxon>
        <taxon>Nocardioides</taxon>
    </lineage>
</organism>
<evidence type="ECO:0000256" key="2">
    <source>
        <dbReference type="ARBA" id="ARBA00022448"/>
    </source>
</evidence>
<dbReference type="SMART" id="SM00382">
    <property type="entry name" value="AAA"/>
    <property type="match status" value="1"/>
</dbReference>
<dbReference type="InterPro" id="IPR003593">
    <property type="entry name" value="AAA+_ATPase"/>
</dbReference>
<evidence type="ECO:0000256" key="4">
    <source>
        <dbReference type="ARBA" id="ARBA00022496"/>
    </source>
</evidence>
<dbReference type="GO" id="GO:0016887">
    <property type="term" value="F:ATP hydrolysis activity"/>
    <property type="evidence" value="ECO:0007669"/>
    <property type="project" value="InterPro"/>
</dbReference>
<dbReference type="GO" id="GO:0006302">
    <property type="term" value="P:double-strand break repair"/>
    <property type="evidence" value="ECO:0007669"/>
    <property type="project" value="InterPro"/>
</dbReference>
<evidence type="ECO:0000256" key="7">
    <source>
        <dbReference type="ARBA" id="ARBA00023136"/>
    </source>
</evidence>
<dbReference type="Gene3D" id="3.40.50.300">
    <property type="entry name" value="P-loop containing nucleotide triphosphate hydrolases"/>
    <property type="match status" value="2"/>
</dbReference>
<dbReference type="EMBL" id="PYXZ01000001">
    <property type="protein sequence ID" value="PUA82913.1"/>
    <property type="molecule type" value="Genomic_DNA"/>
</dbReference>
<evidence type="ECO:0000256" key="6">
    <source>
        <dbReference type="ARBA" id="ARBA00023065"/>
    </source>
</evidence>
<dbReference type="InterPro" id="IPR051535">
    <property type="entry name" value="Siderophore_ABC-ATPase"/>
</dbReference>
<name>A0A2R7Z2Q1_9ACTN</name>
<comment type="subcellular location">
    <subcellularLocation>
        <location evidence="1">Cell membrane</location>
        <topology evidence="1">Peripheral membrane protein</topology>
    </subcellularLocation>
</comment>
<dbReference type="InterPro" id="IPR003959">
    <property type="entry name" value="ATPase_AAA_core"/>
</dbReference>
<feature type="domain" description="AAA+ ATPase" evidence="8">
    <location>
        <begin position="44"/>
        <end position="213"/>
    </location>
</feature>
<keyword evidence="10" id="KW-1185">Reference proteome</keyword>
<dbReference type="Proteomes" id="UP000244867">
    <property type="component" value="Unassembled WGS sequence"/>
</dbReference>
<keyword evidence="4" id="KW-0410">Iron transport</keyword>
<evidence type="ECO:0000256" key="3">
    <source>
        <dbReference type="ARBA" id="ARBA00022475"/>
    </source>
</evidence>
<dbReference type="PANTHER" id="PTHR42771:SF2">
    <property type="entry name" value="IRON(3+)-HYDROXAMATE IMPORT ATP-BINDING PROTEIN FHUC"/>
    <property type="match status" value="1"/>
</dbReference>
<keyword evidence="3" id="KW-1003">Cell membrane</keyword>
<gene>
    <name evidence="9" type="ORF">C7S10_04245</name>
</gene>
<reference evidence="9 10" key="1">
    <citation type="submission" date="2018-03" db="EMBL/GenBank/DDBJ databases">
        <authorList>
            <person name="Keele B.F."/>
        </authorList>
    </citation>
    <scope>NUCLEOTIDE SEQUENCE [LARGE SCALE GENOMIC DNA]</scope>
    <source>
        <strain evidence="9 10">IB-3</strain>
    </source>
</reference>
<evidence type="ECO:0000259" key="8">
    <source>
        <dbReference type="SMART" id="SM00382"/>
    </source>
</evidence>
<dbReference type="Pfam" id="PF13476">
    <property type="entry name" value="AAA_23"/>
    <property type="match status" value="1"/>
</dbReference>
<dbReference type="PANTHER" id="PTHR42771">
    <property type="entry name" value="IRON(3+)-HYDROXAMATE IMPORT ATP-BINDING PROTEIN FHUC"/>
    <property type="match status" value="1"/>
</dbReference>
<dbReference type="CDD" id="cd00267">
    <property type="entry name" value="ABC_ATPase"/>
    <property type="match status" value="1"/>
</dbReference>
<dbReference type="GO" id="GO:0005524">
    <property type="term" value="F:ATP binding"/>
    <property type="evidence" value="ECO:0007669"/>
    <property type="project" value="InterPro"/>
</dbReference>
<keyword evidence="7" id="KW-0472">Membrane</keyword>
<keyword evidence="2" id="KW-0813">Transport</keyword>
<accession>A0A2R7Z2Q1</accession>
<dbReference type="InterPro" id="IPR038729">
    <property type="entry name" value="Rad50/SbcC_AAA"/>
</dbReference>
<dbReference type="GO" id="GO:0006826">
    <property type="term" value="P:iron ion transport"/>
    <property type="evidence" value="ECO:0007669"/>
    <property type="project" value="UniProtKB-KW"/>
</dbReference>
<proteinExistence type="predicted"/>
<dbReference type="AlphaFoldDB" id="A0A2R7Z2Q1"/>
<dbReference type="InterPro" id="IPR027417">
    <property type="entry name" value="P-loop_NTPase"/>
</dbReference>
<keyword evidence="6" id="KW-0406">Ion transport</keyword>
<dbReference type="GO" id="GO:0005886">
    <property type="term" value="C:plasma membrane"/>
    <property type="evidence" value="ECO:0007669"/>
    <property type="project" value="UniProtKB-SubCell"/>
</dbReference>
<comment type="caution">
    <text evidence="9">The sequence shown here is derived from an EMBL/GenBank/DDBJ whole genome shotgun (WGS) entry which is preliminary data.</text>
</comment>